<dbReference type="STRING" id="1230454.C461_13346"/>
<feature type="transmembrane region" description="Helical" evidence="2">
    <location>
        <begin position="120"/>
        <end position="143"/>
    </location>
</feature>
<gene>
    <name evidence="3" type="ORF">C461_13346</name>
</gene>
<dbReference type="PATRIC" id="fig|1230454.4.peg.2680"/>
<reference evidence="3 4" key="1">
    <citation type="journal article" date="2014" name="PLoS Genet.">
        <title>Phylogenetically driven sequencing of extremely halophilic archaea reveals strategies for static and dynamic osmo-response.</title>
        <authorList>
            <person name="Becker E.A."/>
            <person name="Seitzer P.M."/>
            <person name="Tritt A."/>
            <person name="Larsen D."/>
            <person name="Krusor M."/>
            <person name="Yao A.I."/>
            <person name="Wu D."/>
            <person name="Madern D."/>
            <person name="Eisen J.A."/>
            <person name="Darling A.E."/>
            <person name="Facciotti M.T."/>
        </authorList>
    </citation>
    <scope>NUCLEOTIDE SEQUENCE [LARGE SCALE GENOMIC DNA]</scope>
    <source>
        <strain evidence="3 4">JCM 13560</strain>
    </source>
</reference>
<comment type="caution">
    <text evidence="3">The sequence shown here is derived from an EMBL/GenBank/DDBJ whole genome shotgun (WGS) entry which is preliminary data.</text>
</comment>
<feature type="compositionally biased region" description="Basic and acidic residues" evidence="1">
    <location>
        <begin position="7"/>
        <end position="21"/>
    </location>
</feature>
<feature type="transmembrane region" description="Helical" evidence="2">
    <location>
        <begin position="202"/>
        <end position="224"/>
    </location>
</feature>
<keyword evidence="2" id="KW-1133">Transmembrane helix</keyword>
<protein>
    <submittedName>
        <fullName evidence="3">Uncharacterized protein</fullName>
    </submittedName>
</protein>
<keyword evidence="2" id="KW-0812">Transmembrane</keyword>
<feature type="transmembrane region" description="Helical" evidence="2">
    <location>
        <begin position="179"/>
        <end position="196"/>
    </location>
</feature>
<organism evidence="3 4">
    <name type="scientific">Halorubrum aidingense JCM 13560</name>
    <dbReference type="NCBI Taxonomy" id="1230454"/>
    <lineage>
        <taxon>Archaea</taxon>
        <taxon>Methanobacteriati</taxon>
        <taxon>Methanobacteriota</taxon>
        <taxon>Stenosarchaea group</taxon>
        <taxon>Halobacteria</taxon>
        <taxon>Halobacteriales</taxon>
        <taxon>Haloferacaceae</taxon>
        <taxon>Halorubrum</taxon>
    </lineage>
</organism>
<evidence type="ECO:0000256" key="1">
    <source>
        <dbReference type="SAM" id="MobiDB-lite"/>
    </source>
</evidence>
<keyword evidence="4" id="KW-1185">Reference proteome</keyword>
<proteinExistence type="predicted"/>
<accession>M0P782</accession>
<sequence length="225" mass="23130">MDDIETIGDRTEDSPDTERPIRRFHAQHPPDGSIGPAGEPSPPILIVRRREPVVVFRTLRENGPALLVPAAWIVAGGAVLDVVSTRALFVAHVVMSLLLVAFVAASWRDMTAGVLRAWKLVILAGTPVTLAGVVGFAAPGGIAGISADVFLAVALYGWALLPAPAFVYTGVRDAVAPRAYYFAAACSVVGAVVAALDGAPVAVAAGLFVVGVGQTAGILAATALY</sequence>
<feature type="transmembrane region" description="Helical" evidence="2">
    <location>
        <begin position="89"/>
        <end position="108"/>
    </location>
</feature>
<feature type="transmembrane region" description="Helical" evidence="2">
    <location>
        <begin position="65"/>
        <end position="83"/>
    </location>
</feature>
<feature type="transmembrane region" description="Helical" evidence="2">
    <location>
        <begin position="149"/>
        <end position="167"/>
    </location>
</feature>
<feature type="region of interest" description="Disordered" evidence="1">
    <location>
        <begin position="1"/>
        <end position="43"/>
    </location>
</feature>
<evidence type="ECO:0000313" key="4">
    <source>
        <dbReference type="Proteomes" id="UP000011575"/>
    </source>
</evidence>
<evidence type="ECO:0000256" key="2">
    <source>
        <dbReference type="SAM" id="Phobius"/>
    </source>
</evidence>
<dbReference type="EMBL" id="AOJI01000032">
    <property type="protein sequence ID" value="EMA65688.1"/>
    <property type="molecule type" value="Genomic_DNA"/>
</dbReference>
<name>M0P782_9EURY</name>
<dbReference type="AlphaFoldDB" id="M0P782"/>
<keyword evidence="2" id="KW-0472">Membrane</keyword>
<evidence type="ECO:0000313" key="3">
    <source>
        <dbReference type="EMBL" id="EMA65688.1"/>
    </source>
</evidence>
<dbReference type="Proteomes" id="UP000011575">
    <property type="component" value="Unassembled WGS sequence"/>
</dbReference>